<dbReference type="EMBL" id="CAHIKZ030004561">
    <property type="protein sequence ID" value="CAE1312338.1"/>
    <property type="molecule type" value="Genomic_DNA"/>
</dbReference>
<evidence type="ECO:0000256" key="1">
    <source>
        <dbReference type="SAM" id="MobiDB-lite"/>
    </source>
</evidence>
<reference evidence="2" key="1">
    <citation type="submission" date="2021-01" db="EMBL/GenBank/DDBJ databases">
        <authorList>
            <person name="Li R."/>
            <person name="Bekaert M."/>
        </authorList>
    </citation>
    <scope>NUCLEOTIDE SEQUENCE</scope>
    <source>
        <strain evidence="2">Farmed</strain>
    </source>
</reference>
<dbReference type="AlphaFoldDB" id="A0A812DXY5"/>
<feature type="region of interest" description="Disordered" evidence="1">
    <location>
        <begin position="192"/>
        <end position="246"/>
    </location>
</feature>
<accession>A0A812DXY5</accession>
<sequence>MVFFQVESIKERARKVSELSEDIPGPINNRHESTIKPTPVSRSITFLQCKDFTDYSNDGVQLTMSQTRLCRDRSRESERNGSVYAKGKGQISLAKGFMHKDAKSLNLKLASTTLLKKEHWLLNGKSKQSNDLETISSENHNFGGNCLDVSNHSCKSEEKVANMKKKVTSSTPGSTLSEKSVHDKINFFLHLPASNSSHSTDTSDPPPPVDNENLKVIVSGFPDEADDKNKMADKKSKGKRKKSIVE</sequence>
<proteinExistence type="predicted"/>
<protein>
    <submittedName>
        <fullName evidence="2">Uncharacterized protein</fullName>
    </submittedName>
</protein>
<evidence type="ECO:0000313" key="2">
    <source>
        <dbReference type="EMBL" id="CAE1312338.1"/>
    </source>
</evidence>
<evidence type="ECO:0000313" key="3">
    <source>
        <dbReference type="Proteomes" id="UP000597762"/>
    </source>
</evidence>
<organism evidence="2 3">
    <name type="scientific">Acanthosepion pharaonis</name>
    <name type="common">Pharaoh cuttlefish</name>
    <name type="synonym">Sepia pharaonis</name>
    <dbReference type="NCBI Taxonomy" id="158019"/>
    <lineage>
        <taxon>Eukaryota</taxon>
        <taxon>Metazoa</taxon>
        <taxon>Spiralia</taxon>
        <taxon>Lophotrochozoa</taxon>
        <taxon>Mollusca</taxon>
        <taxon>Cephalopoda</taxon>
        <taxon>Coleoidea</taxon>
        <taxon>Decapodiformes</taxon>
        <taxon>Sepiida</taxon>
        <taxon>Sepiina</taxon>
        <taxon>Sepiidae</taxon>
        <taxon>Acanthosepion</taxon>
    </lineage>
</organism>
<feature type="compositionally biased region" description="Low complexity" evidence="1">
    <location>
        <begin position="192"/>
        <end position="203"/>
    </location>
</feature>
<gene>
    <name evidence="2" type="ORF">SPHA_63589</name>
</gene>
<feature type="compositionally biased region" description="Basic residues" evidence="1">
    <location>
        <begin position="236"/>
        <end position="246"/>
    </location>
</feature>
<dbReference type="Proteomes" id="UP000597762">
    <property type="component" value="Unassembled WGS sequence"/>
</dbReference>
<keyword evidence="3" id="KW-1185">Reference proteome</keyword>
<comment type="caution">
    <text evidence="2">The sequence shown here is derived from an EMBL/GenBank/DDBJ whole genome shotgun (WGS) entry which is preliminary data.</text>
</comment>
<name>A0A812DXY5_ACAPH</name>